<organism evidence="9 10">
    <name type="scientific">Dolichospermum flos-aquae CCAP 1403/13F</name>
    <dbReference type="NCBI Taxonomy" id="315271"/>
    <lineage>
        <taxon>Bacteria</taxon>
        <taxon>Bacillati</taxon>
        <taxon>Cyanobacteriota</taxon>
        <taxon>Cyanophyceae</taxon>
        <taxon>Nostocales</taxon>
        <taxon>Aphanizomenonaceae</taxon>
        <taxon>Dolichospermum</taxon>
    </lineage>
</organism>
<evidence type="ECO:0000256" key="3">
    <source>
        <dbReference type="ARBA" id="ARBA00022722"/>
    </source>
</evidence>
<dbReference type="PANTHER" id="PTHR33653">
    <property type="entry name" value="RIBONUCLEASE VAPC2"/>
    <property type="match status" value="1"/>
</dbReference>
<comment type="similarity">
    <text evidence="7">Belongs to the PINc/VapC protein family.</text>
</comment>
<evidence type="ECO:0000256" key="7">
    <source>
        <dbReference type="ARBA" id="ARBA00038093"/>
    </source>
</evidence>
<keyword evidence="3" id="KW-0540">Nuclease</keyword>
<dbReference type="InterPro" id="IPR002716">
    <property type="entry name" value="PIN_dom"/>
</dbReference>
<dbReference type="AlphaFoldDB" id="A0A6H2C7U2"/>
<dbReference type="PANTHER" id="PTHR33653:SF1">
    <property type="entry name" value="RIBONUCLEASE VAPC2"/>
    <property type="match status" value="1"/>
</dbReference>
<protein>
    <submittedName>
        <fullName evidence="9">Type II toxin-antitoxin system VapC family toxin</fullName>
    </submittedName>
</protein>
<reference evidence="9 10" key="1">
    <citation type="submission" date="2020-04" db="EMBL/GenBank/DDBJ databases">
        <title>Genome-Wide Identification of 5-Methylcytosine Sites in Bacterial Genomes By High-Throughput Sequencing of MspJI Restriction Fragments.</title>
        <authorList>
            <person name="Wu V."/>
        </authorList>
    </citation>
    <scope>NUCLEOTIDE SEQUENCE [LARGE SCALE GENOMIC DNA]</scope>
    <source>
        <strain evidence="9 10">CCAP 1403/13f</strain>
    </source>
</reference>
<keyword evidence="4" id="KW-0479">Metal-binding</keyword>
<comment type="cofactor">
    <cofactor evidence="1">
        <name>Mg(2+)</name>
        <dbReference type="ChEBI" id="CHEBI:18420"/>
    </cofactor>
</comment>
<sequence length="123" mass="13856">MNGIKYLLDTNIVIGLLQRDPIVLEILKDKQIQIGECAYSAITPMELLSFPSITPTEKESVVFLLSRMTYLTITPAIENETISFRYTHKTKLPDSIIAATTKHHGLELVTLDKKLANKLKLDD</sequence>
<evidence type="ECO:0000256" key="5">
    <source>
        <dbReference type="ARBA" id="ARBA00022801"/>
    </source>
</evidence>
<dbReference type="GO" id="GO:0046872">
    <property type="term" value="F:metal ion binding"/>
    <property type="evidence" value="ECO:0007669"/>
    <property type="project" value="UniProtKB-KW"/>
</dbReference>
<dbReference type="InterPro" id="IPR050556">
    <property type="entry name" value="Type_II_TA_system_RNase"/>
</dbReference>
<evidence type="ECO:0000256" key="2">
    <source>
        <dbReference type="ARBA" id="ARBA00022649"/>
    </source>
</evidence>
<gene>
    <name evidence="9" type="ORF">HGD76_15275</name>
</gene>
<evidence type="ECO:0000313" key="9">
    <source>
        <dbReference type="EMBL" id="QJB47074.1"/>
    </source>
</evidence>
<accession>A0A6H2C7U2</accession>
<dbReference type="InterPro" id="IPR029060">
    <property type="entry name" value="PIN-like_dom_sf"/>
</dbReference>
<dbReference type="Proteomes" id="UP000502433">
    <property type="component" value="Chromosome"/>
</dbReference>
<dbReference type="KEGG" id="dfs:HGD76_15275"/>
<evidence type="ECO:0000256" key="4">
    <source>
        <dbReference type="ARBA" id="ARBA00022723"/>
    </source>
</evidence>
<dbReference type="EMBL" id="CP051206">
    <property type="protein sequence ID" value="QJB47074.1"/>
    <property type="molecule type" value="Genomic_DNA"/>
</dbReference>
<reference evidence="9 10" key="2">
    <citation type="submission" date="2020-04" db="EMBL/GenBank/DDBJ databases">
        <authorList>
            <person name="Fomenkov A."/>
            <person name="Anton B.P."/>
            <person name="Roberts R.J."/>
        </authorList>
    </citation>
    <scope>NUCLEOTIDE SEQUENCE [LARGE SCALE GENOMIC DNA]</scope>
    <source>
        <strain evidence="9 10">CCAP 1403/13f</strain>
    </source>
</reference>
<dbReference type="GO" id="GO:0004518">
    <property type="term" value="F:nuclease activity"/>
    <property type="evidence" value="ECO:0007669"/>
    <property type="project" value="UniProtKB-KW"/>
</dbReference>
<feature type="domain" description="PIN" evidence="8">
    <location>
        <begin position="6"/>
        <end position="117"/>
    </location>
</feature>
<dbReference type="Gene3D" id="3.40.50.1010">
    <property type="entry name" value="5'-nuclease"/>
    <property type="match status" value="1"/>
</dbReference>
<keyword evidence="5" id="KW-0378">Hydrolase</keyword>
<keyword evidence="6" id="KW-0460">Magnesium</keyword>
<evidence type="ECO:0000313" key="10">
    <source>
        <dbReference type="Proteomes" id="UP000502433"/>
    </source>
</evidence>
<evidence type="ECO:0000256" key="6">
    <source>
        <dbReference type="ARBA" id="ARBA00022842"/>
    </source>
</evidence>
<dbReference type="Pfam" id="PF01850">
    <property type="entry name" value="PIN"/>
    <property type="match status" value="1"/>
</dbReference>
<keyword evidence="2" id="KW-1277">Toxin-antitoxin system</keyword>
<dbReference type="SUPFAM" id="SSF88723">
    <property type="entry name" value="PIN domain-like"/>
    <property type="match status" value="1"/>
</dbReference>
<evidence type="ECO:0000259" key="8">
    <source>
        <dbReference type="Pfam" id="PF01850"/>
    </source>
</evidence>
<dbReference type="CDD" id="cd18738">
    <property type="entry name" value="PIN_VapC4-5_FitB-like"/>
    <property type="match status" value="1"/>
</dbReference>
<dbReference type="RefSeq" id="WP_168697463.1">
    <property type="nucleotide sequence ID" value="NZ_CP051206.1"/>
</dbReference>
<dbReference type="GO" id="GO:0016787">
    <property type="term" value="F:hydrolase activity"/>
    <property type="evidence" value="ECO:0007669"/>
    <property type="project" value="UniProtKB-KW"/>
</dbReference>
<name>A0A6H2C7U2_DOLFA</name>
<proteinExistence type="inferred from homology"/>
<evidence type="ECO:0000256" key="1">
    <source>
        <dbReference type="ARBA" id="ARBA00001946"/>
    </source>
</evidence>